<protein>
    <submittedName>
        <fullName evidence="3">Uncharacterized protein</fullName>
    </submittedName>
</protein>
<dbReference type="Proteomes" id="UP001627154">
    <property type="component" value="Unassembled WGS sequence"/>
</dbReference>
<keyword evidence="4" id="KW-1185">Reference proteome</keyword>
<keyword evidence="2" id="KW-0732">Signal</keyword>
<dbReference type="EMBL" id="JBJJXI010000145">
    <property type="protein sequence ID" value="KAL3386679.1"/>
    <property type="molecule type" value="Genomic_DNA"/>
</dbReference>
<reference evidence="3 4" key="1">
    <citation type="journal article" date="2024" name="bioRxiv">
        <title>A reference genome for Trichogramma kaykai: A tiny desert-dwelling parasitoid wasp with competing sex-ratio distorters.</title>
        <authorList>
            <person name="Culotta J."/>
            <person name="Lindsey A.R."/>
        </authorList>
    </citation>
    <scope>NUCLEOTIDE SEQUENCE [LARGE SCALE GENOMIC DNA]</scope>
    <source>
        <strain evidence="3 4">KSX58</strain>
    </source>
</reference>
<evidence type="ECO:0000313" key="3">
    <source>
        <dbReference type="EMBL" id="KAL3386679.1"/>
    </source>
</evidence>
<feature type="chain" id="PRO_5044808374" evidence="2">
    <location>
        <begin position="20"/>
        <end position="331"/>
    </location>
</feature>
<accession>A0ABD2W1T4</accession>
<name>A0ABD2W1T4_9HYME</name>
<feature type="signal peptide" evidence="2">
    <location>
        <begin position="1"/>
        <end position="19"/>
    </location>
</feature>
<dbReference type="AlphaFoldDB" id="A0ABD2W1T4"/>
<organism evidence="3 4">
    <name type="scientific">Trichogramma kaykai</name>
    <dbReference type="NCBI Taxonomy" id="54128"/>
    <lineage>
        <taxon>Eukaryota</taxon>
        <taxon>Metazoa</taxon>
        <taxon>Ecdysozoa</taxon>
        <taxon>Arthropoda</taxon>
        <taxon>Hexapoda</taxon>
        <taxon>Insecta</taxon>
        <taxon>Pterygota</taxon>
        <taxon>Neoptera</taxon>
        <taxon>Endopterygota</taxon>
        <taxon>Hymenoptera</taxon>
        <taxon>Apocrita</taxon>
        <taxon>Proctotrupomorpha</taxon>
        <taxon>Chalcidoidea</taxon>
        <taxon>Trichogrammatidae</taxon>
        <taxon>Trichogramma</taxon>
    </lineage>
</organism>
<feature type="region of interest" description="Disordered" evidence="1">
    <location>
        <begin position="168"/>
        <end position="191"/>
    </location>
</feature>
<comment type="caution">
    <text evidence="3">The sequence shown here is derived from an EMBL/GenBank/DDBJ whole genome shotgun (WGS) entry which is preliminary data.</text>
</comment>
<sequence>MLLICLYFFLTASREFINCFRISCSFCKLFILSWHNRLKAFKPIENQVTIKMQQEDAHNCRIHAILNVKDIWKYLTKKQVNNGEAVAATMSRKDAKRKILSKYSYETLSSYRVEFAETLQNSRAYDIGSGFVNTHEIGEKSSAPVELMADGLTTDGLTLSEKELLDFGSPTPTVARPDESKPNTPEMSMSRQATRLRHLPHLKWTKIITLMILTKQYMADNQQFVQEVMFYKAIHGSKGNVKNGLIKLRGCLIKKPKSIVSIQEHYGCTIKAPKGSHIVLDYDNVSKLNENEMEVLRRMPSAVKNCRVLTLQPTEQRASTLTRRHINRGSK</sequence>
<feature type="compositionally biased region" description="Polar residues" evidence="1">
    <location>
        <begin position="182"/>
        <end position="191"/>
    </location>
</feature>
<evidence type="ECO:0000256" key="1">
    <source>
        <dbReference type="SAM" id="MobiDB-lite"/>
    </source>
</evidence>
<proteinExistence type="predicted"/>
<evidence type="ECO:0000313" key="4">
    <source>
        <dbReference type="Proteomes" id="UP001627154"/>
    </source>
</evidence>
<evidence type="ECO:0000256" key="2">
    <source>
        <dbReference type="SAM" id="SignalP"/>
    </source>
</evidence>
<gene>
    <name evidence="3" type="ORF">TKK_017875</name>
</gene>